<accession>A0A3E0WXD7</accession>
<dbReference type="SUPFAM" id="SSF52540">
    <property type="entry name" value="P-loop containing nucleoside triphosphate hydrolases"/>
    <property type="match status" value="1"/>
</dbReference>
<evidence type="ECO:0000313" key="2">
    <source>
        <dbReference type="EMBL" id="RFA37468.1"/>
    </source>
</evidence>
<dbReference type="OrthoDB" id="255821at2"/>
<organism evidence="2 3">
    <name type="scientific">Alkalilimnicola ehrlichii</name>
    <dbReference type="NCBI Taxonomy" id="351052"/>
    <lineage>
        <taxon>Bacteria</taxon>
        <taxon>Pseudomonadati</taxon>
        <taxon>Pseudomonadota</taxon>
        <taxon>Gammaproteobacteria</taxon>
        <taxon>Chromatiales</taxon>
        <taxon>Ectothiorhodospiraceae</taxon>
        <taxon>Alkalilimnicola</taxon>
    </lineage>
</organism>
<gene>
    <name evidence="2" type="ORF">CAL65_09285</name>
</gene>
<keyword evidence="1" id="KW-0808">Transferase</keyword>
<dbReference type="Gene3D" id="3.40.50.300">
    <property type="entry name" value="P-loop containing nucleotide triphosphate hydrolases"/>
    <property type="match status" value="1"/>
</dbReference>
<dbReference type="GO" id="GO:0008476">
    <property type="term" value="F:protein-tyrosine sulfotransferase activity"/>
    <property type="evidence" value="ECO:0007669"/>
    <property type="project" value="InterPro"/>
</dbReference>
<dbReference type="EMBL" id="NFZW01000007">
    <property type="protein sequence ID" value="RFA37468.1"/>
    <property type="molecule type" value="Genomic_DNA"/>
</dbReference>
<proteinExistence type="predicted"/>
<dbReference type="InterPro" id="IPR026634">
    <property type="entry name" value="TPST-like"/>
</dbReference>
<protein>
    <recommendedName>
        <fullName evidence="4">Sulfotransferase family protein</fullName>
    </recommendedName>
</protein>
<sequence length="281" mass="32785">MERRAFRVREKQAIEIPRSWLLGWKEALRYRKYFYDIERYCMFVGYPRSGHSLVGSLLNAHPEVVIAHELNALRYIRYGFSREQIFGLLIRRDQEFGALGREWSGYSYTVEGQSQGKWTRLRVIGDKRGRASTKLLGENPALLGVLKKRVALPVTVIHHIRNPFDNISTIARKGRVSLEVAAERYFRFVNWATGTIQEQSTAEVINSYHEDFIGSPQTELRRLISALGVSVTQEYLDACAKKVFPQARLSRKKVKWPSILTQEIEDRIQLYPHLKRYNFYT</sequence>
<dbReference type="RefSeq" id="WP_116301800.1">
    <property type="nucleotide sequence ID" value="NZ_NFZV01000006.1"/>
</dbReference>
<dbReference type="Proteomes" id="UP000256763">
    <property type="component" value="Unassembled WGS sequence"/>
</dbReference>
<comment type="caution">
    <text evidence="2">The sequence shown here is derived from an EMBL/GenBank/DDBJ whole genome shotgun (WGS) entry which is preliminary data.</text>
</comment>
<dbReference type="InterPro" id="IPR027417">
    <property type="entry name" value="P-loop_NTPase"/>
</dbReference>
<evidence type="ECO:0008006" key="4">
    <source>
        <dbReference type="Google" id="ProtNLM"/>
    </source>
</evidence>
<name>A0A3E0WXD7_9GAMM</name>
<evidence type="ECO:0000256" key="1">
    <source>
        <dbReference type="ARBA" id="ARBA00022679"/>
    </source>
</evidence>
<dbReference type="PANTHER" id="PTHR12788">
    <property type="entry name" value="PROTEIN-TYROSINE SULFOTRANSFERASE 2"/>
    <property type="match status" value="1"/>
</dbReference>
<dbReference type="AlphaFoldDB" id="A0A3E0WXD7"/>
<reference evidence="3" key="1">
    <citation type="submission" date="2017-05" db="EMBL/GenBank/DDBJ databases">
        <authorList>
            <person name="Sharma S."/>
            <person name="Sidhu C."/>
            <person name="Pinnaka A.K."/>
        </authorList>
    </citation>
    <scope>NUCLEOTIDE SEQUENCE [LARGE SCALE GENOMIC DNA]</scope>
    <source>
        <strain evidence="3">AK93</strain>
    </source>
</reference>
<evidence type="ECO:0000313" key="3">
    <source>
        <dbReference type="Proteomes" id="UP000256763"/>
    </source>
</evidence>
<keyword evidence="3" id="KW-1185">Reference proteome</keyword>
<dbReference type="PANTHER" id="PTHR12788:SF8">
    <property type="entry name" value="PROTEIN-TYROSINE SULFOTRANSFERASE"/>
    <property type="match status" value="1"/>
</dbReference>